<name>A0AAC9IZE9_VIRHA</name>
<proteinExistence type="predicted"/>
<keyword evidence="5" id="KW-1185">Reference proteome</keyword>
<organism evidence="2 4">
    <name type="scientific">Virgibacillus halodenitrificans</name>
    <name type="common">Bacillus halodenitrificans</name>
    <dbReference type="NCBI Taxonomy" id="1482"/>
    <lineage>
        <taxon>Bacteria</taxon>
        <taxon>Bacillati</taxon>
        <taxon>Bacillota</taxon>
        <taxon>Bacilli</taxon>
        <taxon>Bacillales</taxon>
        <taxon>Bacillaceae</taxon>
        <taxon>Virgibacillus</taxon>
    </lineage>
</organism>
<dbReference type="CDD" id="cd14797">
    <property type="entry name" value="DUF302"/>
    <property type="match status" value="1"/>
</dbReference>
<evidence type="ECO:0000259" key="1">
    <source>
        <dbReference type="Pfam" id="PF03625"/>
    </source>
</evidence>
<dbReference type="InterPro" id="IPR005180">
    <property type="entry name" value="DUF302"/>
</dbReference>
<dbReference type="EMBL" id="CP017962">
    <property type="protein sequence ID" value="APC47925.1"/>
    <property type="molecule type" value="Genomic_DNA"/>
</dbReference>
<reference evidence="3 5" key="2">
    <citation type="submission" date="2020-09" db="EMBL/GenBank/DDBJ databases">
        <title>Draft Genome Sequences of Oil-Oxidizing Bacteria Halomonas titanicae, Marinobacter lutaoensis, and Virgibacillus halodenitrificans Isolated from Highly Saline Environments.</title>
        <authorList>
            <person name="Grouzdev D.S."/>
            <person name="Sokolova D.S."/>
            <person name="Semenova E.M."/>
            <person name="Borzenkov I.A."/>
            <person name="Bidzhieva S.K."/>
            <person name="Poltaraus A.B."/>
            <person name="Nazina T.N."/>
        </authorList>
    </citation>
    <scope>NUCLEOTIDE SEQUENCE [LARGE SCALE GENOMIC DNA]</scope>
    <source>
        <strain evidence="3 5">VKM B-3472D</strain>
    </source>
</reference>
<dbReference type="Pfam" id="PF03625">
    <property type="entry name" value="DUF302"/>
    <property type="match status" value="1"/>
</dbReference>
<dbReference type="PANTHER" id="PTHR38342:SF1">
    <property type="entry name" value="SLR5037 PROTEIN"/>
    <property type="match status" value="1"/>
</dbReference>
<dbReference type="AlphaFoldDB" id="A0AAC9IZE9"/>
<dbReference type="Proteomes" id="UP000621631">
    <property type="component" value="Unassembled WGS sequence"/>
</dbReference>
<dbReference type="InterPro" id="IPR035923">
    <property type="entry name" value="TT1751-like_sf"/>
</dbReference>
<dbReference type="KEGG" id="vhl:BME96_06955"/>
<dbReference type="EMBL" id="JACWEZ010000019">
    <property type="protein sequence ID" value="MBD1224511.1"/>
    <property type="molecule type" value="Genomic_DNA"/>
</dbReference>
<evidence type="ECO:0000313" key="4">
    <source>
        <dbReference type="Proteomes" id="UP000182945"/>
    </source>
</evidence>
<protein>
    <submittedName>
        <fullName evidence="3">DUF302 domain-containing protein</fullName>
    </submittedName>
</protein>
<dbReference type="GeneID" id="71514121"/>
<evidence type="ECO:0000313" key="3">
    <source>
        <dbReference type="EMBL" id="MBD1224511.1"/>
    </source>
</evidence>
<evidence type="ECO:0000313" key="2">
    <source>
        <dbReference type="EMBL" id="APC47925.1"/>
    </source>
</evidence>
<dbReference type="PIRSF" id="PIRSF021774">
    <property type="entry name" value="UCP021774"/>
    <property type="match status" value="1"/>
</dbReference>
<dbReference type="Proteomes" id="UP000182945">
    <property type="component" value="Chromosome"/>
</dbReference>
<dbReference type="PANTHER" id="PTHR38342">
    <property type="entry name" value="SLR5037 PROTEIN"/>
    <property type="match status" value="1"/>
</dbReference>
<dbReference type="SUPFAM" id="SSF103247">
    <property type="entry name" value="TT1751-like"/>
    <property type="match status" value="1"/>
</dbReference>
<accession>A0AAC9IZE9</accession>
<feature type="domain" description="DUF302" evidence="1">
    <location>
        <begin position="34"/>
        <end position="96"/>
    </location>
</feature>
<sequence length="128" mass="14861">MFHYTINTNQTVEEAIKSLETSLKEESFGVLWNFDIKETLQNKGFEYDQSYHVLEVCNPKEAKEILSRNQMAGYFLPCKIVVYEDAGETKIGMPRPTKLIEMVDDDKLKDFANNIEKRLIRCMDNSIA</sequence>
<reference evidence="2 4" key="1">
    <citation type="submission" date="2016-11" db="EMBL/GenBank/DDBJ databases">
        <title>Complete genome sequencing of Virgibacillus halodenitrificans PDB-F2.</title>
        <authorList>
            <person name="Sun Z."/>
            <person name="Zhou Y."/>
            <person name="Li H."/>
        </authorList>
    </citation>
    <scope>NUCLEOTIDE SEQUENCE [LARGE SCALE GENOMIC DNA]</scope>
    <source>
        <strain evidence="2 4">PDB-F2</strain>
    </source>
</reference>
<dbReference type="RefSeq" id="WP_060679084.1">
    <property type="nucleotide sequence ID" value="NZ_CP017962.1"/>
</dbReference>
<evidence type="ECO:0000313" key="5">
    <source>
        <dbReference type="Proteomes" id="UP000621631"/>
    </source>
</evidence>
<gene>
    <name evidence="2" type="ORF">BME96_06955</name>
    <name evidence="3" type="ORF">IC602_18000</name>
</gene>
<dbReference type="InterPro" id="IPR016796">
    <property type="entry name" value="UCP021774"/>
</dbReference>
<dbReference type="Gene3D" id="3.30.310.70">
    <property type="entry name" value="TT1751-like domain"/>
    <property type="match status" value="1"/>
</dbReference>